<keyword evidence="1" id="KW-1133">Transmembrane helix</keyword>
<protein>
    <submittedName>
        <fullName evidence="3">Uncharacterized protein</fullName>
    </submittedName>
</protein>
<feature type="transmembrane region" description="Helical" evidence="1">
    <location>
        <begin position="91"/>
        <end position="111"/>
    </location>
</feature>
<dbReference type="EMBL" id="HBEA01008495">
    <property type="protein sequence ID" value="CAD8257052.1"/>
    <property type="molecule type" value="Transcribed_RNA"/>
</dbReference>
<dbReference type="AlphaFoldDB" id="A0A6U0UZZ3"/>
<keyword evidence="1" id="KW-0472">Membrane</keyword>
<dbReference type="EMBL" id="HBEA01008494">
    <property type="protein sequence ID" value="CAD8257051.1"/>
    <property type="molecule type" value="Transcribed_RNA"/>
</dbReference>
<proteinExistence type="predicted"/>
<feature type="signal peptide" evidence="2">
    <location>
        <begin position="1"/>
        <end position="19"/>
    </location>
</feature>
<name>A0A6U0UZZ3_9STRA</name>
<gene>
    <name evidence="3" type="ORF">PPYR1160_LOCUS6543</name>
    <name evidence="4" type="ORF">PPYR1160_LOCUS6544</name>
</gene>
<feature type="transmembrane region" description="Helical" evidence="1">
    <location>
        <begin position="118"/>
        <end position="137"/>
    </location>
</feature>
<evidence type="ECO:0000256" key="2">
    <source>
        <dbReference type="SAM" id="SignalP"/>
    </source>
</evidence>
<keyword evidence="1" id="KW-0812">Transmembrane</keyword>
<evidence type="ECO:0000313" key="4">
    <source>
        <dbReference type="EMBL" id="CAD8257052.1"/>
    </source>
</evidence>
<sequence length="193" mass="20498">MRTVALLAALVCLLRPASSFGVGVRVGASTTHVARTGTQRGTRQRAFVKGPGDDDVEDAPRKISREAEILEGIEGTAPTNIIVPPFLRTTLYGIFAITSIAGITIGVQNLSKDFGKSVTDIGINCGVLIGIAILAFVDNKNRNASLQEVQRQLESDYLKKDSPFFFDNAKRAKAAAPVEAEETGDAVPPSTQA</sequence>
<reference evidence="3" key="1">
    <citation type="submission" date="2021-01" db="EMBL/GenBank/DDBJ databases">
        <authorList>
            <person name="Corre E."/>
            <person name="Pelletier E."/>
            <person name="Niang G."/>
            <person name="Scheremetjew M."/>
            <person name="Finn R."/>
            <person name="Kale V."/>
            <person name="Holt S."/>
            <person name="Cochrane G."/>
            <person name="Meng A."/>
            <person name="Brown T."/>
            <person name="Cohen L."/>
        </authorList>
    </citation>
    <scope>NUCLEOTIDE SEQUENCE</scope>
    <source>
        <strain evidence="3">CCMP2078</strain>
    </source>
</reference>
<evidence type="ECO:0000256" key="1">
    <source>
        <dbReference type="SAM" id="Phobius"/>
    </source>
</evidence>
<evidence type="ECO:0000313" key="3">
    <source>
        <dbReference type="EMBL" id="CAD8257051.1"/>
    </source>
</evidence>
<keyword evidence="2" id="KW-0732">Signal</keyword>
<accession>A0A6U0UZZ3</accession>
<organism evidence="3">
    <name type="scientific">Pinguiococcus pyrenoidosus</name>
    <dbReference type="NCBI Taxonomy" id="172671"/>
    <lineage>
        <taxon>Eukaryota</taxon>
        <taxon>Sar</taxon>
        <taxon>Stramenopiles</taxon>
        <taxon>Ochrophyta</taxon>
        <taxon>Pinguiophyceae</taxon>
        <taxon>Pinguiochrysidales</taxon>
        <taxon>Pinguiochrysidaceae</taxon>
        <taxon>Pinguiococcus</taxon>
    </lineage>
</organism>
<feature type="chain" id="PRO_5035585233" evidence="2">
    <location>
        <begin position="20"/>
        <end position="193"/>
    </location>
</feature>